<dbReference type="Proteomes" id="UP000034029">
    <property type="component" value="Chromosome"/>
</dbReference>
<dbReference type="OrthoDB" id="1653798at2"/>
<evidence type="ECO:0000313" key="1">
    <source>
        <dbReference type="EMBL" id="AKG74345.1"/>
    </source>
</evidence>
<dbReference type="KEGG" id="shv:AAT16_08925"/>
<protein>
    <submittedName>
        <fullName evidence="2">SAM-dependent methyltransferase</fullName>
    </submittedName>
</protein>
<evidence type="ECO:0000313" key="3">
    <source>
        <dbReference type="Proteomes" id="UP000034029"/>
    </source>
</evidence>
<dbReference type="RefSeq" id="WP_046790527.1">
    <property type="nucleotide sequence ID" value="NZ_CP011366.1"/>
</dbReference>
<dbReference type="AlphaFoldDB" id="A0A0F7D4J5"/>
<dbReference type="Proteomes" id="UP000183090">
    <property type="component" value="Unassembled WGS sequence"/>
</dbReference>
<dbReference type="EMBL" id="CP011366">
    <property type="protein sequence ID" value="AKG74345.1"/>
    <property type="molecule type" value="Genomic_DNA"/>
</dbReference>
<proteinExistence type="predicted"/>
<dbReference type="InterPro" id="IPR007536">
    <property type="entry name" value="16SrRNA_methylTrfase_J"/>
</dbReference>
<accession>A0A0F7D4J5</accession>
<dbReference type="SUPFAM" id="SSF53335">
    <property type="entry name" value="S-adenosyl-L-methionine-dependent methyltransferases"/>
    <property type="match status" value="1"/>
</dbReference>
<dbReference type="Pfam" id="PF04445">
    <property type="entry name" value="SAM_MT"/>
    <property type="match status" value="1"/>
</dbReference>
<sequence length="259" mass="29688">MIITTGGRSNQKSVQQALTLADKYDYPYIERNKQSTDTLFNIHQTDIAIVGKERLTIIPFSTKEPIYFHPSLSMIRAKRLLKGEKDTFIEAAGIKENMSVLDCTMGLASDSIIASMITNNKNTVTALEANPLLHMMVTEGLKIYHSNTIEIQEAMRRIKTIHVNHTAYLKSLPDNSFDIVYFDPMFRETIESSSAIRKINEQTFKYDLSSKTVEEAKRVAKQRIVLKDHWKSQRFETLGFERIKRKTSQVNYGIIDMGK</sequence>
<keyword evidence="2" id="KW-0489">Methyltransferase</keyword>
<gene>
    <name evidence="1" type="ORF">AAT16_08925</name>
    <name evidence="2" type="ORF">SAMN05216235_2682</name>
</gene>
<reference evidence="1 3" key="1">
    <citation type="journal article" date="2015" name="Int. J. Syst. Evol. Microbiol.">
        <title>Complete genome sequence of Salinicoccus halodurans H3B36, isolated from the Qaidam Basin in China.</title>
        <authorList>
            <person name="Jiang K."/>
            <person name="Xue Y."/>
            <person name="Ma Y."/>
        </authorList>
    </citation>
    <scope>NUCLEOTIDE SEQUENCE [LARGE SCALE GENOMIC DNA]</scope>
    <source>
        <strain evidence="1 3">H3B36</strain>
    </source>
</reference>
<evidence type="ECO:0000313" key="2">
    <source>
        <dbReference type="EMBL" id="SFK94796.1"/>
    </source>
</evidence>
<dbReference type="GO" id="GO:0008990">
    <property type="term" value="F:rRNA (guanine-N2-)-methyltransferase activity"/>
    <property type="evidence" value="ECO:0007669"/>
    <property type="project" value="InterPro"/>
</dbReference>
<evidence type="ECO:0000313" key="4">
    <source>
        <dbReference type="Proteomes" id="UP000183090"/>
    </source>
</evidence>
<dbReference type="PANTHER" id="PTHR36112:SF1">
    <property type="entry name" value="RIBOSOMAL RNA SMALL SUBUNIT METHYLTRANSFERASE J"/>
    <property type="match status" value="1"/>
</dbReference>
<dbReference type="PANTHER" id="PTHR36112">
    <property type="entry name" value="RIBOSOMAL RNA SMALL SUBUNIT METHYLTRANSFERASE J"/>
    <property type="match status" value="1"/>
</dbReference>
<keyword evidence="2" id="KW-0808">Transferase</keyword>
<name>A0A0F7D4J5_9STAP</name>
<reference evidence="3" key="2">
    <citation type="submission" date="2015-04" db="EMBL/GenBank/DDBJ databases">
        <title>Complete genome sequence of Salinicoccus halodurans strain H3B36, isolated from the Qaidam basin of China.</title>
        <authorList>
            <person name="Ma Y."/>
            <person name="Jiang K."/>
            <person name="Xue Y."/>
        </authorList>
    </citation>
    <scope>NUCLEOTIDE SEQUENCE [LARGE SCALE GENOMIC DNA]</scope>
    <source>
        <strain evidence="3">H3B36</strain>
    </source>
</reference>
<organism evidence="2 4">
    <name type="scientific">Salinicoccus halodurans</name>
    <dbReference type="NCBI Taxonomy" id="407035"/>
    <lineage>
        <taxon>Bacteria</taxon>
        <taxon>Bacillati</taxon>
        <taxon>Bacillota</taxon>
        <taxon>Bacilli</taxon>
        <taxon>Bacillales</taxon>
        <taxon>Staphylococcaceae</taxon>
        <taxon>Salinicoccus</taxon>
    </lineage>
</organism>
<dbReference type="InterPro" id="IPR029063">
    <property type="entry name" value="SAM-dependent_MTases_sf"/>
</dbReference>
<dbReference type="Gene3D" id="3.40.50.150">
    <property type="entry name" value="Vaccinia Virus protein VP39"/>
    <property type="match status" value="1"/>
</dbReference>
<reference evidence="2 4" key="3">
    <citation type="submission" date="2016-10" db="EMBL/GenBank/DDBJ databases">
        <authorList>
            <person name="Varghese N."/>
            <person name="Submissions S."/>
        </authorList>
    </citation>
    <scope>NUCLEOTIDE SEQUENCE [LARGE SCALE GENOMIC DNA]</scope>
    <source>
        <strain evidence="2 4">CGMCC 1.6501</strain>
    </source>
</reference>
<keyword evidence="3" id="KW-1185">Reference proteome</keyword>
<dbReference type="EMBL" id="FOTB01000006">
    <property type="protein sequence ID" value="SFK94796.1"/>
    <property type="molecule type" value="Genomic_DNA"/>
</dbReference>